<dbReference type="GO" id="GO:0042147">
    <property type="term" value="P:retrograde transport, endosome to Golgi"/>
    <property type="evidence" value="ECO:0007669"/>
    <property type="project" value="TreeGrafter"/>
</dbReference>
<dbReference type="OrthoDB" id="430637at2759"/>
<dbReference type="GO" id="GO:0005829">
    <property type="term" value="C:cytosol"/>
    <property type="evidence" value="ECO:0007669"/>
    <property type="project" value="GOC"/>
</dbReference>
<evidence type="ECO:0000256" key="6">
    <source>
        <dbReference type="ARBA" id="ARBA00023054"/>
    </source>
</evidence>
<comment type="subcellular location">
    <subcellularLocation>
        <location evidence="8">Endomembrane system</location>
        <topology evidence="8">Single-pass type IV membrane protein</topology>
    </subcellularLocation>
</comment>
<comment type="caution">
    <text evidence="12">The sequence shown here is derived from an EMBL/GenBank/DDBJ whole genome shotgun (WGS) entry which is preliminary data.</text>
</comment>
<keyword evidence="13" id="KW-1185">Reference proteome</keyword>
<accession>A0A8S1F1P9</accession>
<dbReference type="GO" id="GO:0005484">
    <property type="term" value="F:SNAP receptor activity"/>
    <property type="evidence" value="ECO:0007669"/>
    <property type="project" value="InterPro"/>
</dbReference>
<dbReference type="GO" id="GO:0031902">
    <property type="term" value="C:late endosome membrane"/>
    <property type="evidence" value="ECO:0007669"/>
    <property type="project" value="TreeGrafter"/>
</dbReference>
<keyword evidence="5 10" id="KW-1133">Transmembrane helix</keyword>
<dbReference type="InterPro" id="IPR027027">
    <property type="entry name" value="GOSR2/Membrin/Bos1"/>
</dbReference>
<protein>
    <recommendedName>
        <fullName evidence="11">t-SNARE coiled-coil homology domain-containing protein</fullName>
    </recommendedName>
</protein>
<dbReference type="GO" id="GO:0006896">
    <property type="term" value="P:Golgi to vacuole transport"/>
    <property type="evidence" value="ECO:0007669"/>
    <property type="project" value="TreeGrafter"/>
</dbReference>
<dbReference type="GO" id="GO:0006886">
    <property type="term" value="P:intracellular protein transport"/>
    <property type="evidence" value="ECO:0007669"/>
    <property type="project" value="InterPro"/>
</dbReference>
<dbReference type="FunFam" id="1.20.58.400:FF:000010">
    <property type="entry name" value="VTI (Vesicle Transport through t-SNARE Interaction) homolog"/>
    <property type="match status" value="1"/>
</dbReference>
<dbReference type="PANTHER" id="PTHR21230:SF26">
    <property type="entry name" value="VESICLE TRANSPORT THROUGH INTERACTION WITH T-SNARES HOMOLOG 1A"/>
    <property type="match status" value="1"/>
</dbReference>
<dbReference type="InterPro" id="IPR007705">
    <property type="entry name" value="Vesicle_trsprt_v-SNARE_N"/>
</dbReference>
<dbReference type="GO" id="GO:0006891">
    <property type="term" value="P:intra-Golgi vesicle-mediated transport"/>
    <property type="evidence" value="ECO:0007669"/>
    <property type="project" value="TreeGrafter"/>
</dbReference>
<dbReference type="AlphaFoldDB" id="A0A8S1F1P9"/>
<dbReference type="InterPro" id="IPR000727">
    <property type="entry name" value="T_SNARE_dom"/>
</dbReference>
<dbReference type="SMART" id="SM00397">
    <property type="entry name" value="t_SNARE"/>
    <property type="match status" value="1"/>
</dbReference>
<keyword evidence="7 10" id="KW-0472">Membrane</keyword>
<evidence type="ECO:0000256" key="2">
    <source>
        <dbReference type="ARBA" id="ARBA00022448"/>
    </source>
</evidence>
<organism evidence="12 13">
    <name type="scientific">Caenorhabditis bovis</name>
    <dbReference type="NCBI Taxonomy" id="2654633"/>
    <lineage>
        <taxon>Eukaryota</taxon>
        <taxon>Metazoa</taxon>
        <taxon>Ecdysozoa</taxon>
        <taxon>Nematoda</taxon>
        <taxon>Chromadorea</taxon>
        <taxon>Rhabditida</taxon>
        <taxon>Rhabditina</taxon>
        <taxon>Rhabditomorpha</taxon>
        <taxon>Rhabditoidea</taxon>
        <taxon>Rhabditidae</taxon>
        <taxon>Peloderinae</taxon>
        <taxon>Caenorhabditis</taxon>
    </lineage>
</organism>
<dbReference type="PANTHER" id="PTHR21230">
    <property type="entry name" value="VESICLE TRANSPORT V-SNARE PROTEIN VTI1-RELATED"/>
    <property type="match status" value="1"/>
</dbReference>
<feature type="coiled-coil region" evidence="9">
    <location>
        <begin position="57"/>
        <end position="115"/>
    </location>
</feature>
<dbReference type="GO" id="GO:0012507">
    <property type="term" value="C:ER to Golgi transport vesicle membrane"/>
    <property type="evidence" value="ECO:0007669"/>
    <property type="project" value="TreeGrafter"/>
</dbReference>
<dbReference type="SUPFAM" id="SSF58038">
    <property type="entry name" value="SNARE fusion complex"/>
    <property type="match status" value="1"/>
</dbReference>
<feature type="domain" description="T-SNARE coiled-coil homology" evidence="11">
    <location>
        <begin position="133"/>
        <end position="201"/>
    </location>
</feature>
<evidence type="ECO:0000256" key="3">
    <source>
        <dbReference type="ARBA" id="ARBA00022692"/>
    </source>
</evidence>
<keyword evidence="4" id="KW-0653">Protein transport</keyword>
<keyword evidence="2" id="KW-0813">Transport</keyword>
<evidence type="ECO:0000256" key="10">
    <source>
        <dbReference type="SAM" id="Phobius"/>
    </source>
</evidence>
<evidence type="ECO:0000256" key="1">
    <source>
        <dbReference type="ARBA" id="ARBA00006108"/>
    </source>
</evidence>
<dbReference type="InterPro" id="IPR010989">
    <property type="entry name" value="SNARE"/>
</dbReference>
<evidence type="ECO:0000256" key="7">
    <source>
        <dbReference type="ARBA" id="ARBA00023136"/>
    </source>
</evidence>
<dbReference type="GO" id="GO:0048280">
    <property type="term" value="P:vesicle fusion with Golgi apparatus"/>
    <property type="evidence" value="ECO:0007669"/>
    <property type="project" value="TreeGrafter"/>
</dbReference>
<gene>
    <name evidence="12" type="ORF">CBOVIS_LOCUS8750</name>
</gene>
<dbReference type="EMBL" id="CADEPM010000005">
    <property type="protein sequence ID" value="CAB3406715.1"/>
    <property type="molecule type" value="Genomic_DNA"/>
</dbReference>
<evidence type="ECO:0000256" key="5">
    <source>
        <dbReference type="ARBA" id="ARBA00022989"/>
    </source>
</evidence>
<keyword evidence="6 9" id="KW-0175">Coiled coil</keyword>
<sequence>MSGIVGTTSQAAIVEQLNGFEKQYSLQTAEITSKIGRVHTLPNSERASAVQEIRKSLDDVSDLLDQMQLVVRELEANTTERTKYELRVRSYQGDKKQLDGELEKAIKRVREEADRDELLAFDDQLVEHRQEDQLIANTQRLERSSRKLQDAHRIAVETEQVIGTEMLSNLTSQRDTIGRARDRMRGSNADLGRANKTLNTMIRRAIQNRLLLLIVTVLLMFMFLYMVYKLV</sequence>
<evidence type="ECO:0000256" key="8">
    <source>
        <dbReference type="ARBA" id="ARBA00046280"/>
    </source>
</evidence>
<dbReference type="Gene3D" id="1.20.58.400">
    <property type="entry name" value="t-snare proteins"/>
    <property type="match status" value="1"/>
</dbReference>
<dbReference type="FunFam" id="1.20.5.110:FF:000078">
    <property type="entry name" value="Vesicle transport through interaction with t-SNAREs 1A"/>
    <property type="match status" value="1"/>
</dbReference>
<dbReference type="Gene3D" id="1.20.5.110">
    <property type="match status" value="1"/>
</dbReference>
<reference evidence="12 13" key="1">
    <citation type="submission" date="2020-04" db="EMBL/GenBank/DDBJ databases">
        <authorList>
            <person name="Laetsch R D."/>
            <person name="Stevens L."/>
            <person name="Kumar S."/>
            <person name="Blaxter L. M."/>
        </authorList>
    </citation>
    <scope>NUCLEOTIDE SEQUENCE [LARGE SCALE GENOMIC DNA]</scope>
</reference>
<evidence type="ECO:0000313" key="12">
    <source>
        <dbReference type="EMBL" id="CAB3406715.1"/>
    </source>
</evidence>
<dbReference type="PIRSF" id="PIRSF028865">
    <property type="entry name" value="Membrin-2"/>
    <property type="match status" value="1"/>
</dbReference>
<dbReference type="GO" id="GO:0016236">
    <property type="term" value="P:macroautophagy"/>
    <property type="evidence" value="ECO:0007669"/>
    <property type="project" value="TreeGrafter"/>
</dbReference>
<dbReference type="GO" id="GO:0031201">
    <property type="term" value="C:SNARE complex"/>
    <property type="evidence" value="ECO:0007669"/>
    <property type="project" value="TreeGrafter"/>
</dbReference>
<dbReference type="InterPro" id="IPR038407">
    <property type="entry name" value="v-SNARE_N_sf"/>
</dbReference>
<dbReference type="GO" id="GO:0005794">
    <property type="term" value="C:Golgi apparatus"/>
    <property type="evidence" value="ECO:0007669"/>
    <property type="project" value="InterPro"/>
</dbReference>
<evidence type="ECO:0000259" key="11">
    <source>
        <dbReference type="SMART" id="SM00397"/>
    </source>
</evidence>
<dbReference type="GO" id="GO:0005789">
    <property type="term" value="C:endoplasmic reticulum membrane"/>
    <property type="evidence" value="ECO:0007669"/>
    <property type="project" value="TreeGrafter"/>
</dbReference>
<dbReference type="Proteomes" id="UP000494206">
    <property type="component" value="Unassembled WGS sequence"/>
</dbReference>
<dbReference type="Pfam" id="PF05008">
    <property type="entry name" value="V-SNARE"/>
    <property type="match status" value="1"/>
</dbReference>
<evidence type="ECO:0000256" key="9">
    <source>
        <dbReference type="SAM" id="Coils"/>
    </source>
</evidence>
<evidence type="ECO:0000313" key="13">
    <source>
        <dbReference type="Proteomes" id="UP000494206"/>
    </source>
</evidence>
<dbReference type="SUPFAM" id="SSF47661">
    <property type="entry name" value="t-snare proteins"/>
    <property type="match status" value="1"/>
</dbReference>
<feature type="transmembrane region" description="Helical" evidence="10">
    <location>
        <begin position="210"/>
        <end position="228"/>
    </location>
</feature>
<proteinExistence type="inferred from homology"/>
<dbReference type="Pfam" id="PF12352">
    <property type="entry name" value="V-SNARE_C"/>
    <property type="match status" value="1"/>
</dbReference>
<evidence type="ECO:0000256" key="4">
    <source>
        <dbReference type="ARBA" id="ARBA00022927"/>
    </source>
</evidence>
<dbReference type="GO" id="GO:0000149">
    <property type="term" value="F:SNARE binding"/>
    <property type="evidence" value="ECO:0007669"/>
    <property type="project" value="TreeGrafter"/>
</dbReference>
<comment type="similarity">
    <text evidence="1">Belongs to the VTI1 family.</text>
</comment>
<name>A0A8S1F1P9_9PELO</name>
<keyword evidence="3 10" id="KW-0812">Transmembrane</keyword>